<accession>A0A2M4DIU0</accession>
<dbReference type="AlphaFoldDB" id="A0A2M4DIU0"/>
<protein>
    <recommendedName>
        <fullName evidence="4">Secreted protein</fullName>
    </recommendedName>
</protein>
<evidence type="ECO:0000313" key="3">
    <source>
        <dbReference type="EMBL" id="MBW77474.1"/>
    </source>
</evidence>
<feature type="transmembrane region" description="Helical" evidence="1">
    <location>
        <begin position="59"/>
        <end position="80"/>
    </location>
</feature>
<feature type="chain" id="PRO_5014636895" description="Secreted protein" evidence="2">
    <location>
        <begin position="19"/>
        <end position="89"/>
    </location>
</feature>
<keyword evidence="1" id="KW-0812">Transmembrane</keyword>
<evidence type="ECO:0000256" key="1">
    <source>
        <dbReference type="SAM" id="Phobius"/>
    </source>
</evidence>
<keyword evidence="1" id="KW-0472">Membrane</keyword>
<evidence type="ECO:0000256" key="2">
    <source>
        <dbReference type="SAM" id="SignalP"/>
    </source>
</evidence>
<reference evidence="3" key="1">
    <citation type="submission" date="2018-01" db="EMBL/GenBank/DDBJ databases">
        <title>An insight into the sialome of Amazonian anophelines.</title>
        <authorList>
            <person name="Ribeiro J.M."/>
            <person name="Scarpassa V."/>
            <person name="Calvo E."/>
        </authorList>
    </citation>
    <scope>NUCLEOTIDE SEQUENCE</scope>
</reference>
<keyword evidence="1" id="KW-1133">Transmembrane helix</keyword>
<sequence>MTVCVCVCLCVCVSVCVCALSSKFDDDPDHRKTRNRTVRFDLEGDIGGRGHFTTSPSTLAYLLPLAALAMSSSLFCSVLLRCCSSTTTI</sequence>
<keyword evidence="2" id="KW-0732">Signal</keyword>
<feature type="signal peptide" evidence="2">
    <location>
        <begin position="1"/>
        <end position="18"/>
    </location>
</feature>
<dbReference type="EMBL" id="GGFL01013296">
    <property type="protein sequence ID" value="MBW77474.1"/>
    <property type="molecule type" value="Transcribed_RNA"/>
</dbReference>
<proteinExistence type="predicted"/>
<evidence type="ECO:0008006" key="4">
    <source>
        <dbReference type="Google" id="ProtNLM"/>
    </source>
</evidence>
<name>A0A2M4DIU0_ANODA</name>
<organism evidence="3">
    <name type="scientific">Anopheles darlingi</name>
    <name type="common">Mosquito</name>
    <dbReference type="NCBI Taxonomy" id="43151"/>
    <lineage>
        <taxon>Eukaryota</taxon>
        <taxon>Metazoa</taxon>
        <taxon>Ecdysozoa</taxon>
        <taxon>Arthropoda</taxon>
        <taxon>Hexapoda</taxon>
        <taxon>Insecta</taxon>
        <taxon>Pterygota</taxon>
        <taxon>Neoptera</taxon>
        <taxon>Endopterygota</taxon>
        <taxon>Diptera</taxon>
        <taxon>Nematocera</taxon>
        <taxon>Culicoidea</taxon>
        <taxon>Culicidae</taxon>
        <taxon>Anophelinae</taxon>
        <taxon>Anopheles</taxon>
    </lineage>
</organism>